<dbReference type="OrthoDB" id="63112at2759"/>
<name>A0A553MKY2_9TELE</name>
<dbReference type="GO" id="GO:0000171">
    <property type="term" value="F:ribonuclease MRP activity"/>
    <property type="evidence" value="ECO:0007669"/>
    <property type="project" value="TreeGrafter"/>
</dbReference>
<keyword evidence="2" id="KW-1185">Reference proteome</keyword>
<dbReference type="PANTHER" id="PTHR15396">
    <property type="entry name" value="RIBONUCLEASE P PROTEIN SUBUNIT P40"/>
    <property type="match status" value="1"/>
</dbReference>
<dbReference type="GO" id="GO:0001682">
    <property type="term" value="P:tRNA 5'-leader removal"/>
    <property type="evidence" value="ECO:0007669"/>
    <property type="project" value="InterPro"/>
</dbReference>
<proteinExistence type="predicted"/>
<dbReference type="Proteomes" id="UP000316079">
    <property type="component" value="Unassembled WGS sequence"/>
</dbReference>
<sequence>MLPELEKCSRSLLVSEKSNFLNEKSRHEIHVSKHSFNYKVSVVIPECGLVPAPISRVISGFSSFYLVRDLPVHELLEQHFLPSTAGRGSFYAISCNTHIDEDNCIALLSSVVTLDLTDKSLTPGTKQYQRVLSSLKDRLVLRYDFLLTKSTSDEALQALLSRYPHEECKQAFSQQILTDIECPTLFPSDIQGKSRSCDPHHFLEWLGAVNLDISCTNASDSFVSTYVCPEPRSCVSQALVLTVTGFISPENVFELLQELSPVAWGTTEHGFLKGGENLYTFVCFSNQDYWLHMATGAQDGCPP</sequence>
<accession>A0A553MKY2</accession>
<dbReference type="GO" id="GO:0000447">
    <property type="term" value="P:endonucleolytic cleavage in ITS1 to separate SSU-rRNA from 5.8S rRNA and LSU-rRNA from tricistronic rRNA transcript (SSU-rRNA, 5.8S rRNA, LSU-rRNA)"/>
    <property type="evidence" value="ECO:0007669"/>
    <property type="project" value="TreeGrafter"/>
</dbReference>
<dbReference type="EMBL" id="SRMA01027433">
    <property type="protein sequence ID" value="TRY53849.1"/>
    <property type="molecule type" value="Genomic_DNA"/>
</dbReference>
<reference evidence="1 2" key="1">
    <citation type="journal article" date="2019" name="Sci. Data">
        <title>Hybrid genome assembly and annotation of Danionella translucida.</title>
        <authorList>
            <person name="Kadobianskyi M."/>
            <person name="Schulze L."/>
            <person name="Schuelke M."/>
            <person name="Judkewitz B."/>
        </authorList>
    </citation>
    <scope>NUCLEOTIDE SEQUENCE [LARGE SCALE GENOMIC DNA]</scope>
    <source>
        <strain evidence="1 2">Bolton</strain>
    </source>
</reference>
<dbReference type="InterPro" id="IPR013893">
    <property type="entry name" value="RNase_P_Rpp40"/>
</dbReference>
<dbReference type="Pfam" id="PF08584">
    <property type="entry name" value="Ribonuc_P_40"/>
    <property type="match status" value="3"/>
</dbReference>
<comment type="caution">
    <text evidence="1">The sequence shown here is derived from an EMBL/GenBank/DDBJ whole genome shotgun (WGS) entry which is preliminary data.</text>
</comment>
<organism evidence="1 2">
    <name type="scientific">Danionella cerebrum</name>
    <dbReference type="NCBI Taxonomy" id="2873325"/>
    <lineage>
        <taxon>Eukaryota</taxon>
        <taxon>Metazoa</taxon>
        <taxon>Chordata</taxon>
        <taxon>Craniata</taxon>
        <taxon>Vertebrata</taxon>
        <taxon>Euteleostomi</taxon>
        <taxon>Actinopterygii</taxon>
        <taxon>Neopterygii</taxon>
        <taxon>Teleostei</taxon>
        <taxon>Ostariophysi</taxon>
        <taxon>Cypriniformes</taxon>
        <taxon>Danionidae</taxon>
        <taxon>Danioninae</taxon>
        <taxon>Danionella</taxon>
    </lineage>
</organism>
<dbReference type="GO" id="GO:0004526">
    <property type="term" value="F:ribonuclease P activity"/>
    <property type="evidence" value="ECO:0007669"/>
    <property type="project" value="TreeGrafter"/>
</dbReference>
<protein>
    <submittedName>
        <fullName evidence="1">Uncharacterized protein</fullName>
    </submittedName>
</protein>
<gene>
    <name evidence="1" type="ORF">DNTS_002800</name>
</gene>
<dbReference type="PANTHER" id="PTHR15396:SF1">
    <property type="entry name" value="RIBONUCLEASE P PROTEIN SUBUNIT P40"/>
    <property type="match status" value="1"/>
</dbReference>
<dbReference type="AlphaFoldDB" id="A0A553MKY2"/>
<dbReference type="GO" id="GO:0030681">
    <property type="term" value="C:multimeric ribonuclease P complex"/>
    <property type="evidence" value="ECO:0007669"/>
    <property type="project" value="TreeGrafter"/>
</dbReference>
<dbReference type="GO" id="GO:0000172">
    <property type="term" value="C:ribonuclease MRP complex"/>
    <property type="evidence" value="ECO:0007669"/>
    <property type="project" value="TreeGrafter"/>
</dbReference>
<evidence type="ECO:0000313" key="1">
    <source>
        <dbReference type="EMBL" id="TRY53849.1"/>
    </source>
</evidence>
<evidence type="ECO:0000313" key="2">
    <source>
        <dbReference type="Proteomes" id="UP000316079"/>
    </source>
</evidence>